<dbReference type="SUPFAM" id="SSF57845">
    <property type="entry name" value="B-box zinc-binding domain"/>
    <property type="match status" value="1"/>
</dbReference>
<evidence type="ECO:0000256" key="2">
    <source>
        <dbReference type="ARBA" id="ARBA00022723"/>
    </source>
</evidence>
<dbReference type="InterPro" id="IPR051051">
    <property type="entry name" value="E3_ubiq-ligase_TRIM/RNF"/>
</dbReference>
<dbReference type="InterPro" id="IPR013320">
    <property type="entry name" value="ConA-like_dom_sf"/>
</dbReference>
<dbReference type="SMART" id="SM00336">
    <property type="entry name" value="BBOX"/>
    <property type="match status" value="2"/>
</dbReference>
<evidence type="ECO:0000256" key="6">
    <source>
        <dbReference type="PROSITE-ProRule" id="PRU00024"/>
    </source>
</evidence>
<dbReference type="Gene3D" id="3.30.40.10">
    <property type="entry name" value="Zinc/RING finger domain, C3HC4 (zinc finger)"/>
    <property type="match status" value="1"/>
</dbReference>
<dbReference type="PROSITE" id="PS50188">
    <property type="entry name" value="B302_SPRY"/>
    <property type="match status" value="1"/>
</dbReference>
<dbReference type="InterPro" id="IPR003879">
    <property type="entry name" value="Butyrophylin_SPRY"/>
</dbReference>
<dbReference type="PROSITE" id="PS00518">
    <property type="entry name" value="ZF_RING_1"/>
    <property type="match status" value="1"/>
</dbReference>
<dbReference type="InterPro" id="IPR001870">
    <property type="entry name" value="B30.2/SPRY"/>
</dbReference>
<dbReference type="InterPro" id="IPR017907">
    <property type="entry name" value="Znf_RING_CS"/>
</dbReference>
<evidence type="ECO:0000313" key="11">
    <source>
        <dbReference type="Ensembl" id="ENSEBUP00000026622.1"/>
    </source>
</evidence>
<dbReference type="GO" id="GO:0008270">
    <property type="term" value="F:zinc ion binding"/>
    <property type="evidence" value="ECO:0007669"/>
    <property type="project" value="UniProtKB-KW"/>
</dbReference>
<dbReference type="PROSITE" id="PS50119">
    <property type="entry name" value="ZF_BBOX"/>
    <property type="match status" value="1"/>
</dbReference>
<dbReference type="SUPFAM" id="SSF57850">
    <property type="entry name" value="RING/U-box"/>
    <property type="match status" value="1"/>
</dbReference>
<dbReference type="GeneTree" id="ENSGT01030000234583"/>
<dbReference type="Ensembl" id="ENSEBUT00000027198.1">
    <property type="protein sequence ID" value="ENSEBUP00000026622.1"/>
    <property type="gene ID" value="ENSEBUG00000016395.1"/>
</dbReference>
<evidence type="ECO:0000256" key="3">
    <source>
        <dbReference type="ARBA" id="ARBA00022771"/>
    </source>
</evidence>
<dbReference type="InterPro" id="IPR013083">
    <property type="entry name" value="Znf_RING/FYVE/PHD"/>
</dbReference>
<evidence type="ECO:0000259" key="9">
    <source>
        <dbReference type="PROSITE" id="PS50119"/>
    </source>
</evidence>
<dbReference type="Pfam" id="PF13765">
    <property type="entry name" value="PRY"/>
    <property type="match status" value="1"/>
</dbReference>
<dbReference type="Pfam" id="PF00643">
    <property type="entry name" value="zf-B_box"/>
    <property type="match status" value="1"/>
</dbReference>
<dbReference type="GO" id="GO:0045087">
    <property type="term" value="P:innate immune response"/>
    <property type="evidence" value="ECO:0007669"/>
    <property type="project" value="UniProtKB-KW"/>
</dbReference>
<organism evidence="11 12">
    <name type="scientific">Eptatretus burgeri</name>
    <name type="common">Inshore hagfish</name>
    <dbReference type="NCBI Taxonomy" id="7764"/>
    <lineage>
        <taxon>Eukaryota</taxon>
        <taxon>Metazoa</taxon>
        <taxon>Chordata</taxon>
        <taxon>Craniata</taxon>
        <taxon>Vertebrata</taxon>
        <taxon>Cyclostomata</taxon>
        <taxon>Myxini</taxon>
        <taxon>Myxiniformes</taxon>
        <taxon>Myxinidae</taxon>
        <taxon>Eptatretinae</taxon>
        <taxon>Eptatretus</taxon>
    </lineage>
</organism>
<feature type="region of interest" description="Disordered" evidence="7">
    <location>
        <begin position="212"/>
        <end position="236"/>
    </location>
</feature>
<dbReference type="InterPro" id="IPR000315">
    <property type="entry name" value="Znf_B-box"/>
</dbReference>
<evidence type="ECO:0000259" key="8">
    <source>
        <dbReference type="PROSITE" id="PS50089"/>
    </source>
</evidence>
<dbReference type="AlphaFoldDB" id="A0A8C4X1V8"/>
<evidence type="ECO:0000256" key="4">
    <source>
        <dbReference type="ARBA" id="ARBA00022833"/>
    </source>
</evidence>
<sequence length="430" mass="48535">MFHHGSKSLYVLSEMASSSGLEEFTCVVCFELFTEPVTLPCGHSFCCGCLEKYWKSNDETTAVLCPTCREVFPQKPKMKKSVTIVQDGEHDGLTLNDVNSGNNKRRCEVCHEEAAKRCVPCEILCCEKHVKPHQQKRHKVVNPRMNVEELSCTKHGNPVQLFCKDDGSLMCLMCIAGHQDHKFIPLETAYIELEVNDGQPAATMRHVVGPLASSTHETPSLRESGEQDQSQENEPHVHTAATDHVFCICRTSADAQTPSLDRNTANPWIKISPDFRMAIRTKTKQPYPEHPDRFDVPPQLLCSEIFFSGRHYWEVDVSSSRLCGMGICFHSMARKGMGKQCWLGENPESWFLQKCNNKYSAWHNDQETVVSVPGNPERLGFFLDCEAGELTCFWDSRVLHVFRGNFTNPVNPAIGVYNFVGNSVQLLFIL</sequence>
<evidence type="ECO:0000259" key="10">
    <source>
        <dbReference type="PROSITE" id="PS50188"/>
    </source>
</evidence>
<dbReference type="SUPFAM" id="SSF49899">
    <property type="entry name" value="Concanavalin A-like lectins/glucanases"/>
    <property type="match status" value="1"/>
</dbReference>
<keyword evidence="2" id="KW-0479">Metal-binding</keyword>
<dbReference type="Gene3D" id="3.30.160.60">
    <property type="entry name" value="Classic Zinc Finger"/>
    <property type="match status" value="1"/>
</dbReference>
<evidence type="ECO:0000313" key="12">
    <source>
        <dbReference type="Proteomes" id="UP000694388"/>
    </source>
</evidence>
<feature type="domain" description="B30.2/SPRY" evidence="10">
    <location>
        <begin position="238"/>
        <end position="430"/>
    </location>
</feature>
<dbReference type="PROSITE" id="PS50089">
    <property type="entry name" value="ZF_RING_2"/>
    <property type="match status" value="1"/>
</dbReference>
<keyword evidence="12" id="KW-1185">Reference proteome</keyword>
<dbReference type="SMART" id="SM00589">
    <property type="entry name" value="PRY"/>
    <property type="match status" value="1"/>
</dbReference>
<feature type="domain" description="B box-type" evidence="9">
    <location>
        <begin position="147"/>
        <end position="186"/>
    </location>
</feature>
<dbReference type="Pfam" id="PF00622">
    <property type="entry name" value="SPRY"/>
    <property type="match status" value="1"/>
</dbReference>
<dbReference type="SMART" id="SM00184">
    <property type="entry name" value="RING"/>
    <property type="match status" value="1"/>
</dbReference>
<dbReference type="PRINTS" id="PR01407">
    <property type="entry name" value="BUTYPHLNCDUF"/>
</dbReference>
<dbReference type="PANTHER" id="PTHR25465:SF41">
    <property type="entry name" value="E3 UBIQUITIN-PROTEIN LIGASE RNF135"/>
    <property type="match status" value="1"/>
</dbReference>
<protein>
    <submittedName>
        <fullName evidence="11">Uncharacterized protein</fullName>
    </submittedName>
</protein>
<accession>A0A8C4X1V8</accession>
<name>A0A8C4X1V8_EPTBU</name>
<reference evidence="11" key="2">
    <citation type="submission" date="2025-09" db="UniProtKB">
        <authorList>
            <consortium name="Ensembl"/>
        </authorList>
    </citation>
    <scope>IDENTIFICATION</scope>
</reference>
<reference evidence="11" key="1">
    <citation type="submission" date="2025-08" db="UniProtKB">
        <authorList>
            <consortium name="Ensembl"/>
        </authorList>
    </citation>
    <scope>IDENTIFICATION</scope>
</reference>
<dbReference type="InterPro" id="IPR001841">
    <property type="entry name" value="Znf_RING"/>
</dbReference>
<keyword evidence="5" id="KW-0391">Immunity</keyword>
<dbReference type="InterPro" id="IPR003877">
    <property type="entry name" value="SPRY_dom"/>
</dbReference>
<dbReference type="GO" id="GO:0005737">
    <property type="term" value="C:cytoplasm"/>
    <property type="evidence" value="ECO:0007669"/>
    <property type="project" value="UniProtKB-ARBA"/>
</dbReference>
<dbReference type="Proteomes" id="UP000694388">
    <property type="component" value="Unplaced"/>
</dbReference>
<dbReference type="Pfam" id="PF15227">
    <property type="entry name" value="zf-C3HC4_4"/>
    <property type="match status" value="1"/>
</dbReference>
<dbReference type="PANTHER" id="PTHR25465">
    <property type="entry name" value="B-BOX DOMAIN CONTAINING"/>
    <property type="match status" value="1"/>
</dbReference>
<dbReference type="InterPro" id="IPR006574">
    <property type="entry name" value="PRY"/>
</dbReference>
<dbReference type="SMART" id="SM00449">
    <property type="entry name" value="SPRY"/>
    <property type="match status" value="1"/>
</dbReference>
<proteinExistence type="predicted"/>
<keyword evidence="4" id="KW-0862">Zinc</keyword>
<evidence type="ECO:0000256" key="5">
    <source>
        <dbReference type="ARBA" id="ARBA00022859"/>
    </source>
</evidence>
<evidence type="ECO:0000256" key="1">
    <source>
        <dbReference type="ARBA" id="ARBA00022588"/>
    </source>
</evidence>
<feature type="domain" description="RING-type" evidence="8">
    <location>
        <begin position="26"/>
        <end position="69"/>
    </location>
</feature>
<dbReference type="Gene3D" id="2.60.120.920">
    <property type="match status" value="1"/>
</dbReference>
<dbReference type="OMA" id="XRELEAI"/>
<keyword evidence="3 6" id="KW-0863">Zinc-finger</keyword>
<evidence type="ECO:0000256" key="7">
    <source>
        <dbReference type="SAM" id="MobiDB-lite"/>
    </source>
</evidence>
<dbReference type="InterPro" id="IPR043136">
    <property type="entry name" value="B30.2/SPRY_sf"/>
</dbReference>
<keyword evidence="1" id="KW-0399">Innate immunity</keyword>